<feature type="compositionally biased region" description="Low complexity" evidence="1">
    <location>
        <begin position="1"/>
        <end position="16"/>
    </location>
</feature>
<protein>
    <submittedName>
        <fullName evidence="2">Uncharacterized protein</fullName>
    </submittedName>
</protein>
<gene>
    <name evidence="2" type="ORF">OH76DRAFT_707395</name>
</gene>
<evidence type="ECO:0000313" key="3">
    <source>
        <dbReference type="Proteomes" id="UP000256964"/>
    </source>
</evidence>
<reference evidence="2 3" key="1">
    <citation type="journal article" date="2018" name="Biotechnol. Biofuels">
        <title>Integrative visual omics of the white-rot fungus Polyporus brumalis exposes the biotechnological potential of its oxidative enzymes for delignifying raw plant biomass.</title>
        <authorList>
            <person name="Miyauchi S."/>
            <person name="Rancon A."/>
            <person name="Drula E."/>
            <person name="Hage H."/>
            <person name="Chaduli D."/>
            <person name="Favel A."/>
            <person name="Grisel S."/>
            <person name="Henrissat B."/>
            <person name="Herpoel-Gimbert I."/>
            <person name="Ruiz-Duenas F.J."/>
            <person name="Chevret D."/>
            <person name="Hainaut M."/>
            <person name="Lin J."/>
            <person name="Wang M."/>
            <person name="Pangilinan J."/>
            <person name="Lipzen A."/>
            <person name="Lesage-Meessen L."/>
            <person name="Navarro D."/>
            <person name="Riley R."/>
            <person name="Grigoriev I.V."/>
            <person name="Zhou S."/>
            <person name="Raouche S."/>
            <person name="Rosso M.N."/>
        </authorList>
    </citation>
    <scope>NUCLEOTIDE SEQUENCE [LARGE SCALE GENOMIC DNA]</scope>
    <source>
        <strain evidence="2 3">BRFM 1820</strain>
    </source>
</reference>
<keyword evidence="3" id="KW-1185">Reference proteome</keyword>
<feature type="region of interest" description="Disordered" evidence="1">
    <location>
        <begin position="278"/>
        <end position="309"/>
    </location>
</feature>
<dbReference type="Proteomes" id="UP000256964">
    <property type="component" value="Unassembled WGS sequence"/>
</dbReference>
<dbReference type="EMBL" id="KZ857415">
    <property type="protein sequence ID" value="RDX47916.1"/>
    <property type="molecule type" value="Genomic_DNA"/>
</dbReference>
<proteinExistence type="predicted"/>
<evidence type="ECO:0000313" key="2">
    <source>
        <dbReference type="EMBL" id="RDX47916.1"/>
    </source>
</evidence>
<feature type="compositionally biased region" description="Basic residues" evidence="1">
    <location>
        <begin position="300"/>
        <end position="309"/>
    </location>
</feature>
<name>A0A371D5U9_9APHY</name>
<sequence length="309" mass="33817">MGSSRNPPNMSSSPSSSRRRPQPPSARPTLLSSASSVPAPPAPTAGICASNLRVPLQRHGSPTTTIAVHGDPHNIAQTQQDDLITATDVQAHTSVLLRTMSISVPRSPRVAQLLSWCLLCTAGPANVWNFELHASVWVSLEHPQSRHLDCSPTPRTRRLSTRPAAAGNAAYELLHPLALTAIHARNRSRMNRNPVSSDRYSCFPILYIGVGYGFKFEQSILVPRGALSASYLLTHRRPIPRWLLVHVAHVQMCKQASRGDDQDDDAVACRAMSCFASSRRRNVDRASRSASAGESPDLRVRRRRSLGPR</sequence>
<accession>A0A371D5U9</accession>
<dbReference type="AlphaFoldDB" id="A0A371D5U9"/>
<evidence type="ECO:0000256" key="1">
    <source>
        <dbReference type="SAM" id="MobiDB-lite"/>
    </source>
</evidence>
<organism evidence="2 3">
    <name type="scientific">Lentinus brumalis</name>
    <dbReference type="NCBI Taxonomy" id="2498619"/>
    <lineage>
        <taxon>Eukaryota</taxon>
        <taxon>Fungi</taxon>
        <taxon>Dikarya</taxon>
        <taxon>Basidiomycota</taxon>
        <taxon>Agaricomycotina</taxon>
        <taxon>Agaricomycetes</taxon>
        <taxon>Polyporales</taxon>
        <taxon>Polyporaceae</taxon>
        <taxon>Lentinus</taxon>
    </lineage>
</organism>
<feature type="region of interest" description="Disordered" evidence="1">
    <location>
        <begin position="1"/>
        <end position="42"/>
    </location>
</feature>